<sequence>MKVYVHPVDFTVDQKLVDFIQKKMDKLDHFYDKIIEADVHLKLENTSSKENKVVEIKVHVPGESLVVKKQFKTFEEGIDSSITPLERMLLKHKEKR</sequence>
<dbReference type="EMBL" id="CDOG01000037">
    <property type="protein sequence ID" value="CEN40431.1"/>
    <property type="molecule type" value="Genomic_DNA"/>
</dbReference>
<dbReference type="NCBIfam" id="TIGR00741">
    <property type="entry name" value="yfiA"/>
    <property type="match status" value="1"/>
</dbReference>
<dbReference type="SUPFAM" id="SSF69754">
    <property type="entry name" value="Ribosome binding protein Y (YfiA homologue)"/>
    <property type="match status" value="1"/>
</dbReference>
<organism evidence="1 2">
    <name type="scientific">Capnocytophaga cynodegmi</name>
    <dbReference type="NCBI Taxonomy" id="28189"/>
    <lineage>
        <taxon>Bacteria</taxon>
        <taxon>Pseudomonadati</taxon>
        <taxon>Bacteroidota</taxon>
        <taxon>Flavobacteriia</taxon>
        <taxon>Flavobacteriales</taxon>
        <taxon>Flavobacteriaceae</taxon>
        <taxon>Capnocytophaga</taxon>
    </lineage>
</organism>
<accession>A0A0B7HL00</accession>
<evidence type="ECO:0000313" key="1">
    <source>
        <dbReference type="EMBL" id="CEN40431.1"/>
    </source>
</evidence>
<dbReference type="Pfam" id="PF02482">
    <property type="entry name" value="Ribosomal_S30AE"/>
    <property type="match status" value="1"/>
</dbReference>
<dbReference type="OrthoDB" id="9808702at2"/>
<dbReference type="AlphaFoldDB" id="A0A0B7HL00"/>
<evidence type="ECO:0000313" key="2">
    <source>
        <dbReference type="Proteomes" id="UP000038083"/>
    </source>
</evidence>
<dbReference type="Gene3D" id="3.30.160.100">
    <property type="entry name" value="Ribosome hibernation promotion factor-like"/>
    <property type="match status" value="1"/>
</dbReference>
<dbReference type="CDD" id="cd00552">
    <property type="entry name" value="RaiA"/>
    <property type="match status" value="1"/>
</dbReference>
<gene>
    <name evidence="1" type="ORF">CCYN74_420007</name>
</gene>
<name>A0A0B7HL00_9FLAO</name>
<dbReference type="RefSeq" id="WP_041997117.1">
    <property type="nucleotide sequence ID" value="NZ_CDOG01000037.1"/>
</dbReference>
<reference evidence="1 2" key="1">
    <citation type="submission" date="2015-01" db="EMBL/GenBank/DDBJ databases">
        <authorList>
            <person name="Xiang T."/>
            <person name="Song Y."/>
            <person name="Huang L."/>
            <person name="Wang B."/>
            <person name="Wu P."/>
        </authorList>
    </citation>
    <scope>NUCLEOTIDE SEQUENCE [LARGE SCALE GENOMIC DNA]</scope>
    <source>
        <strain evidence="1 2">Ccy74</strain>
    </source>
</reference>
<dbReference type="InterPro" id="IPR003489">
    <property type="entry name" value="RHF/RaiA"/>
</dbReference>
<protein>
    <submittedName>
        <fullName evidence="1">Ribosomal subunit interface protein</fullName>
    </submittedName>
</protein>
<dbReference type="Proteomes" id="UP000038083">
    <property type="component" value="Unassembled WGS sequence"/>
</dbReference>
<dbReference type="InterPro" id="IPR036567">
    <property type="entry name" value="RHF-like"/>
</dbReference>
<proteinExistence type="predicted"/>